<gene>
    <name evidence="6" type="ORF">A0131_06350</name>
</gene>
<feature type="binding site" evidence="5">
    <location>
        <position position="330"/>
    </location>
    <ligand>
        <name>a divalent metal cation</name>
        <dbReference type="ChEBI" id="CHEBI:60240"/>
        <label>1</label>
    </ligand>
</feature>
<keyword evidence="3 4" id="KW-0479">Metal-binding</keyword>
<dbReference type="AlphaFoldDB" id="A0A151A584"/>
<evidence type="ECO:0000256" key="5">
    <source>
        <dbReference type="PIRSR" id="PIRSR602678-1"/>
    </source>
</evidence>
<reference evidence="6 7" key="1">
    <citation type="submission" date="2016-02" db="EMBL/GenBank/DDBJ databases">
        <title>Draft genome sequence of hydrocarbon degrading Staphylococcus saprophyticus Strain CNV2, isolated from crude-oil contaminated soil from Noonmati Oil Refinery, Guwahati, Assam, India.</title>
        <authorList>
            <person name="Mukherjee A."/>
            <person name="Chettri B."/>
            <person name="Langpoklakpam J."/>
            <person name="Singh A.K."/>
            <person name="Chattopadhyay D.J."/>
        </authorList>
    </citation>
    <scope>NUCLEOTIDE SEQUENCE [LARGE SCALE GENOMIC DNA]</scope>
    <source>
        <strain evidence="6 7">CNV2</strain>
    </source>
</reference>
<evidence type="ECO:0000256" key="2">
    <source>
        <dbReference type="ARBA" id="ARBA00022112"/>
    </source>
</evidence>
<dbReference type="InterPro" id="IPR036069">
    <property type="entry name" value="DUF34/NIF3_sf"/>
</dbReference>
<feature type="binding site" evidence="5">
    <location>
        <position position="327"/>
    </location>
    <ligand>
        <name>a divalent metal cation</name>
        <dbReference type="ChEBI" id="CHEBI:60240"/>
        <label>1</label>
    </ligand>
</feature>
<organism evidence="6 7">
    <name type="scientific">Staphylococcus kloosii</name>
    <dbReference type="NCBI Taxonomy" id="29384"/>
    <lineage>
        <taxon>Bacteria</taxon>
        <taxon>Bacillati</taxon>
        <taxon>Bacillota</taxon>
        <taxon>Bacilli</taxon>
        <taxon>Bacillales</taxon>
        <taxon>Staphylococcaceae</taxon>
        <taxon>Staphylococcus</taxon>
    </lineage>
</organism>
<protein>
    <recommendedName>
        <fullName evidence="2 4">GTP cyclohydrolase 1 type 2 homolog</fullName>
    </recommendedName>
</protein>
<dbReference type="PANTHER" id="PTHR13799">
    <property type="entry name" value="NGG1 INTERACTING FACTOR 3"/>
    <property type="match status" value="1"/>
</dbReference>
<feature type="binding site" evidence="5">
    <location>
        <position position="103"/>
    </location>
    <ligand>
        <name>a divalent metal cation</name>
        <dbReference type="ChEBI" id="CHEBI:60240"/>
        <label>1</label>
    </ligand>
</feature>
<dbReference type="Proteomes" id="UP000075418">
    <property type="component" value="Unassembled WGS sequence"/>
</dbReference>
<name>A0A151A584_9STAP</name>
<evidence type="ECO:0000256" key="4">
    <source>
        <dbReference type="PIRNR" id="PIRNR037489"/>
    </source>
</evidence>
<proteinExistence type="inferred from homology"/>
<dbReference type="EMBL" id="LUGM01000002">
    <property type="protein sequence ID" value="KYH14395.1"/>
    <property type="molecule type" value="Genomic_DNA"/>
</dbReference>
<evidence type="ECO:0000313" key="6">
    <source>
        <dbReference type="EMBL" id="KYH14395.1"/>
    </source>
</evidence>
<dbReference type="NCBIfam" id="TIGR00486">
    <property type="entry name" value="YbgI_SA1388"/>
    <property type="match status" value="1"/>
</dbReference>
<comment type="caution">
    <text evidence="6">The sequence shown here is derived from an EMBL/GenBank/DDBJ whole genome shotgun (WGS) entry which is preliminary data.</text>
</comment>
<dbReference type="RefSeq" id="WP_061854573.1">
    <property type="nucleotide sequence ID" value="NZ_LUGM01000002.1"/>
</dbReference>
<dbReference type="Gene3D" id="3.30.70.120">
    <property type="match status" value="1"/>
</dbReference>
<dbReference type="InterPro" id="IPR017221">
    <property type="entry name" value="DUF34/NIF3_bac"/>
</dbReference>
<dbReference type="SUPFAM" id="SSF102705">
    <property type="entry name" value="NIF3 (NGG1p interacting factor 3)-like"/>
    <property type="match status" value="1"/>
</dbReference>
<dbReference type="GO" id="GO:0046872">
    <property type="term" value="F:metal ion binding"/>
    <property type="evidence" value="ECO:0007669"/>
    <property type="project" value="UniProtKB-UniRule"/>
</dbReference>
<dbReference type="InterPro" id="IPR002678">
    <property type="entry name" value="DUF34/NIF3"/>
</dbReference>
<dbReference type="Gene3D" id="3.40.1390.30">
    <property type="entry name" value="NIF3 (NGG1p interacting factor 3)-like"/>
    <property type="match status" value="1"/>
</dbReference>
<accession>A0A151A584</accession>
<feature type="binding site" evidence="5">
    <location>
        <position position="64"/>
    </location>
    <ligand>
        <name>a divalent metal cation</name>
        <dbReference type="ChEBI" id="CHEBI:60240"/>
        <label>2</label>
    </ligand>
</feature>
<dbReference type="GO" id="GO:0005737">
    <property type="term" value="C:cytoplasm"/>
    <property type="evidence" value="ECO:0007669"/>
    <property type="project" value="TreeGrafter"/>
</dbReference>
<dbReference type="Pfam" id="PF01784">
    <property type="entry name" value="DUF34_NIF3"/>
    <property type="match status" value="1"/>
</dbReference>
<dbReference type="FunFam" id="3.30.70.120:FF:000006">
    <property type="entry name" value="GTP cyclohydrolase 1 type 2 homolog"/>
    <property type="match status" value="1"/>
</dbReference>
<comment type="similarity">
    <text evidence="1 4">Belongs to the GTP cyclohydrolase I type 2/NIF3 family.</text>
</comment>
<dbReference type="PANTHER" id="PTHR13799:SF14">
    <property type="entry name" value="GTP CYCLOHYDROLASE 1 TYPE 2 HOMOLOG"/>
    <property type="match status" value="1"/>
</dbReference>
<dbReference type="InterPro" id="IPR015867">
    <property type="entry name" value="N-reg_PII/ATP_PRibTrfase_C"/>
</dbReference>
<evidence type="ECO:0000256" key="1">
    <source>
        <dbReference type="ARBA" id="ARBA00006964"/>
    </source>
</evidence>
<dbReference type="FunFam" id="3.40.1390.30:FF:000001">
    <property type="entry name" value="GTP cyclohydrolase 1 type 2"/>
    <property type="match status" value="1"/>
</dbReference>
<dbReference type="PIRSF" id="PIRSF037489">
    <property type="entry name" value="UCP037489_NIF3_YqfO"/>
    <property type="match status" value="1"/>
</dbReference>
<sequence>MKINTLLTIINKHVPLNTAEEWDNVGLLIGNKDNDVTGILTALDCTEDVVDEAIAEDRNTIICHHPLIFKGVNNIVENDGYGAIIHKLIKNNINLIALHTNLDVYEHGVNKMLADKIGLTNLSFLNEETYKYYKVQVFVPEENKEALKNKLSEHGLASEGDYEHCFFESSGTGNFKPVGNANPHIGNIDEIEAVQEAKVEFMIEPHQKALAQRLIEQYHPYETPVYDFITMTKVASHGLGMIGDLDKPVNAKQFAQSVKSNLSIPSVRFTGNIDTTINRVAIIGGSGIGFEYQAQACGADVFITGDVKHHDALDAKINGVNILDIDHYSEYVMKEGLLQLLHTWLSDHDTEFSIKASTINTNPFEYL</sequence>
<feature type="binding site" evidence="5">
    <location>
        <position position="65"/>
    </location>
    <ligand>
        <name>a divalent metal cation</name>
        <dbReference type="ChEBI" id="CHEBI:60240"/>
        <label>1</label>
    </ligand>
</feature>
<evidence type="ECO:0000256" key="3">
    <source>
        <dbReference type="ARBA" id="ARBA00022723"/>
    </source>
</evidence>
<evidence type="ECO:0000313" key="7">
    <source>
        <dbReference type="Proteomes" id="UP000075418"/>
    </source>
</evidence>